<evidence type="ECO:0000256" key="1">
    <source>
        <dbReference type="SAM" id="Phobius"/>
    </source>
</evidence>
<dbReference type="RefSeq" id="WP_229797439.1">
    <property type="nucleotide sequence ID" value="NZ_BMYO01000002.1"/>
</dbReference>
<keyword evidence="1" id="KW-0812">Transmembrane</keyword>
<gene>
    <name evidence="3" type="ORF">GCM10007350_10560</name>
</gene>
<feature type="transmembrane region" description="Helical" evidence="1">
    <location>
        <begin position="12"/>
        <end position="30"/>
    </location>
</feature>
<dbReference type="SUPFAM" id="SSF81324">
    <property type="entry name" value="Voltage-gated potassium channels"/>
    <property type="match status" value="1"/>
</dbReference>
<accession>A0ABQ3GZS5</accession>
<proteinExistence type="predicted"/>
<evidence type="ECO:0000313" key="4">
    <source>
        <dbReference type="Proteomes" id="UP000604737"/>
    </source>
</evidence>
<name>A0ABQ3GZS5_9NEIS</name>
<sequence>MLRIRRTDRLGLIAALISIVLALLLTLLVYKHHGRAFTLDNYHWVRSMVWLLFVVQIGALMTSMAAKRLHSLPALVRLYGGLILQFALIYYALALFDFDNNAFAGMHDLHVYDPDTPLAFFGGALKTFLDCLHFSIVTSATVGYGDIYPRDWLARLLTDVHILSATGVAVVGFGRYFAGHGKPGQDAPR</sequence>
<feature type="transmembrane region" description="Helical" evidence="1">
    <location>
        <begin position="156"/>
        <end position="178"/>
    </location>
</feature>
<protein>
    <recommendedName>
        <fullName evidence="2">Potassium channel domain-containing protein</fullName>
    </recommendedName>
</protein>
<dbReference type="EMBL" id="BMYO01000002">
    <property type="protein sequence ID" value="GHD59295.1"/>
    <property type="molecule type" value="Genomic_DNA"/>
</dbReference>
<comment type="caution">
    <text evidence="3">The sequence shown here is derived from an EMBL/GenBank/DDBJ whole genome shotgun (WGS) entry which is preliminary data.</text>
</comment>
<reference evidence="4" key="1">
    <citation type="journal article" date="2019" name="Int. J. Syst. Evol. Microbiol.">
        <title>The Global Catalogue of Microorganisms (GCM) 10K type strain sequencing project: providing services to taxonomists for standard genome sequencing and annotation.</title>
        <authorList>
            <consortium name="The Broad Institute Genomics Platform"/>
            <consortium name="The Broad Institute Genome Sequencing Center for Infectious Disease"/>
            <person name="Wu L."/>
            <person name="Ma J."/>
        </authorList>
    </citation>
    <scope>NUCLEOTIDE SEQUENCE [LARGE SCALE GENOMIC DNA]</scope>
    <source>
        <strain evidence="4">KCTC 23701</strain>
    </source>
</reference>
<feature type="domain" description="Potassium channel" evidence="2">
    <location>
        <begin position="124"/>
        <end position="170"/>
    </location>
</feature>
<feature type="transmembrane region" description="Helical" evidence="1">
    <location>
        <begin position="42"/>
        <end position="66"/>
    </location>
</feature>
<keyword evidence="4" id="KW-1185">Reference proteome</keyword>
<evidence type="ECO:0000313" key="3">
    <source>
        <dbReference type="EMBL" id="GHD59295.1"/>
    </source>
</evidence>
<dbReference type="Pfam" id="PF07885">
    <property type="entry name" value="Ion_trans_2"/>
    <property type="match status" value="1"/>
</dbReference>
<keyword evidence="1" id="KW-0472">Membrane</keyword>
<dbReference type="InterPro" id="IPR013099">
    <property type="entry name" value="K_chnl_dom"/>
</dbReference>
<organism evidence="3 4">
    <name type="scientific">Jeongeupia chitinilytica</name>
    <dbReference type="NCBI Taxonomy" id="1041641"/>
    <lineage>
        <taxon>Bacteria</taxon>
        <taxon>Pseudomonadati</taxon>
        <taxon>Pseudomonadota</taxon>
        <taxon>Betaproteobacteria</taxon>
        <taxon>Neisseriales</taxon>
        <taxon>Chitinibacteraceae</taxon>
        <taxon>Jeongeupia</taxon>
    </lineage>
</organism>
<dbReference type="Gene3D" id="1.10.287.70">
    <property type="match status" value="1"/>
</dbReference>
<dbReference type="Proteomes" id="UP000604737">
    <property type="component" value="Unassembled WGS sequence"/>
</dbReference>
<feature type="transmembrane region" description="Helical" evidence="1">
    <location>
        <begin position="78"/>
        <end position="98"/>
    </location>
</feature>
<keyword evidence="1" id="KW-1133">Transmembrane helix</keyword>
<evidence type="ECO:0000259" key="2">
    <source>
        <dbReference type="Pfam" id="PF07885"/>
    </source>
</evidence>